<keyword evidence="4" id="KW-1003">Cell membrane</keyword>
<keyword evidence="6" id="KW-0067">ATP-binding</keyword>
<keyword evidence="7" id="KW-0472">Membrane</keyword>
<dbReference type="InterPro" id="IPR050388">
    <property type="entry name" value="ABC_Ni/Peptide_Import"/>
</dbReference>
<dbReference type="PANTHER" id="PTHR43297:SF2">
    <property type="entry name" value="DIPEPTIDE TRANSPORT ATP-BINDING PROTEIN DPPD"/>
    <property type="match status" value="1"/>
</dbReference>
<keyword evidence="10" id="KW-1185">Reference proteome</keyword>
<comment type="caution">
    <text evidence="9">The sequence shown here is derived from an EMBL/GenBank/DDBJ whole genome shotgun (WGS) entry which is preliminary data.</text>
</comment>
<dbReference type="EMBL" id="BAABHQ010000005">
    <property type="protein sequence ID" value="GAA4874017.1"/>
    <property type="molecule type" value="Genomic_DNA"/>
</dbReference>
<evidence type="ECO:0000256" key="7">
    <source>
        <dbReference type="ARBA" id="ARBA00023136"/>
    </source>
</evidence>
<dbReference type="CDD" id="cd03257">
    <property type="entry name" value="ABC_NikE_OppD_transporters"/>
    <property type="match status" value="1"/>
</dbReference>
<name>A0ABP9EED7_9PSEU</name>
<feature type="domain" description="ABC transporter" evidence="8">
    <location>
        <begin position="8"/>
        <end position="251"/>
    </location>
</feature>
<dbReference type="InterPro" id="IPR003439">
    <property type="entry name" value="ABC_transporter-like_ATP-bd"/>
</dbReference>
<dbReference type="PANTHER" id="PTHR43297">
    <property type="entry name" value="OLIGOPEPTIDE TRANSPORT ATP-BINDING PROTEIN APPD"/>
    <property type="match status" value="1"/>
</dbReference>
<dbReference type="SUPFAM" id="SSF52540">
    <property type="entry name" value="P-loop containing nucleoside triphosphate hydrolases"/>
    <property type="match status" value="1"/>
</dbReference>
<comment type="subcellular location">
    <subcellularLocation>
        <location evidence="1">Cell membrane</location>
        <topology evidence="1">Peripheral membrane protein</topology>
    </subcellularLocation>
</comment>
<sequence length="263" mass="26564">MPPAAEVAAIRDLTVTAGGVRCVDGVTLTVAPGERWGVVGPSGAGKSLTAAAVAGLLPPGTCAGGSVRIADRELVGAPEAARAGVRGRGVALVAQDAATALHPLLSVGRQLAMPLRRHQGLDRAAARTRVAEALAAVDLPAELARARPSQLSGGQRQRVVLAAALACRPRLLVADEPTAALDGPVARSLLDHLDRALAASGTALLLVTHDLGVLAAVCEQVVVLADGRVVEAGPVRGVLAAPEHAVTRELVEAARLSVPEVRA</sequence>
<proteinExistence type="inferred from homology"/>
<evidence type="ECO:0000313" key="9">
    <source>
        <dbReference type="EMBL" id="GAA4874017.1"/>
    </source>
</evidence>
<gene>
    <name evidence="9" type="ORF">GCM10023203_24920</name>
</gene>
<dbReference type="Gene3D" id="3.40.50.300">
    <property type="entry name" value="P-loop containing nucleotide triphosphate hydrolases"/>
    <property type="match status" value="1"/>
</dbReference>
<dbReference type="PROSITE" id="PS50893">
    <property type="entry name" value="ABC_TRANSPORTER_2"/>
    <property type="match status" value="1"/>
</dbReference>
<evidence type="ECO:0000256" key="4">
    <source>
        <dbReference type="ARBA" id="ARBA00022475"/>
    </source>
</evidence>
<evidence type="ECO:0000256" key="1">
    <source>
        <dbReference type="ARBA" id="ARBA00004202"/>
    </source>
</evidence>
<evidence type="ECO:0000256" key="6">
    <source>
        <dbReference type="ARBA" id="ARBA00022840"/>
    </source>
</evidence>
<dbReference type="PROSITE" id="PS00211">
    <property type="entry name" value="ABC_TRANSPORTER_1"/>
    <property type="match status" value="1"/>
</dbReference>
<evidence type="ECO:0000259" key="8">
    <source>
        <dbReference type="PROSITE" id="PS50893"/>
    </source>
</evidence>
<dbReference type="RefSeq" id="WP_274230755.1">
    <property type="nucleotide sequence ID" value="NZ_BAABHQ010000005.1"/>
</dbReference>
<reference evidence="10" key="1">
    <citation type="journal article" date="2019" name="Int. J. Syst. Evol. Microbiol.">
        <title>The Global Catalogue of Microorganisms (GCM) 10K type strain sequencing project: providing services to taxonomists for standard genome sequencing and annotation.</title>
        <authorList>
            <consortium name="The Broad Institute Genomics Platform"/>
            <consortium name="The Broad Institute Genome Sequencing Center for Infectious Disease"/>
            <person name="Wu L."/>
            <person name="Ma J."/>
        </authorList>
    </citation>
    <scope>NUCLEOTIDE SEQUENCE [LARGE SCALE GENOMIC DNA]</scope>
    <source>
        <strain evidence="10">JCM 17983</strain>
    </source>
</reference>
<dbReference type="InterPro" id="IPR003593">
    <property type="entry name" value="AAA+_ATPase"/>
</dbReference>
<accession>A0ABP9EED7</accession>
<dbReference type="InterPro" id="IPR027417">
    <property type="entry name" value="P-loop_NTPase"/>
</dbReference>
<organism evidence="9 10">
    <name type="scientific">Actinomycetospora straminea</name>
    <dbReference type="NCBI Taxonomy" id="663607"/>
    <lineage>
        <taxon>Bacteria</taxon>
        <taxon>Bacillati</taxon>
        <taxon>Actinomycetota</taxon>
        <taxon>Actinomycetes</taxon>
        <taxon>Pseudonocardiales</taxon>
        <taxon>Pseudonocardiaceae</taxon>
        <taxon>Actinomycetospora</taxon>
    </lineage>
</organism>
<dbReference type="SMART" id="SM00382">
    <property type="entry name" value="AAA"/>
    <property type="match status" value="1"/>
</dbReference>
<dbReference type="Proteomes" id="UP001500457">
    <property type="component" value="Unassembled WGS sequence"/>
</dbReference>
<evidence type="ECO:0000313" key="10">
    <source>
        <dbReference type="Proteomes" id="UP001500457"/>
    </source>
</evidence>
<evidence type="ECO:0000256" key="2">
    <source>
        <dbReference type="ARBA" id="ARBA00005417"/>
    </source>
</evidence>
<dbReference type="InterPro" id="IPR017871">
    <property type="entry name" value="ABC_transporter-like_CS"/>
</dbReference>
<keyword evidence="5" id="KW-0547">Nucleotide-binding</keyword>
<evidence type="ECO:0000256" key="3">
    <source>
        <dbReference type="ARBA" id="ARBA00022448"/>
    </source>
</evidence>
<keyword evidence="3" id="KW-0813">Transport</keyword>
<evidence type="ECO:0000256" key="5">
    <source>
        <dbReference type="ARBA" id="ARBA00022741"/>
    </source>
</evidence>
<protein>
    <recommendedName>
        <fullName evidence="8">ABC transporter domain-containing protein</fullName>
    </recommendedName>
</protein>
<dbReference type="Pfam" id="PF00005">
    <property type="entry name" value="ABC_tran"/>
    <property type="match status" value="1"/>
</dbReference>
<comment type="similarity">
    <text evidence="2">Belongs to the ABC transporter superfamily.</text>
</comment>